<dbReference type="Proteomes" id="UP000054845">
    <property type="component" value="Unassembled WGS sequence"/>
</dbReference>
<dbReference type="OrthoDB" id="10487164at2759"/>
<feature type="region of interest" description="Disordered" evidence="1">
    <location>
        <begin position="1"/>
        <end position="63"/>
    </location>
</feature>
<sequence length="215" mass="23383">MTTPTSANLNTFPADPQHPPVSPSAQSPSPSTRVYPVQTRRPASELEGLTGHAPHDAREAGADEWMNIEQMEQDQSDSQACWCTYPYELPDQSDTSEDDVVVEHRDAAGQSDELRATPTHANSDETLSTARAPFRSEHAKPKPRDEMTINIVAAASVAQEAKVATASKDPSHIIPIPAMVAADQRSHALVVRRRPARAIMIIQVITVRSPLISIP</sequence>
<proteinExistence type="predicted"/>
<feature type="compositionally biased region" description="Polar residues" evidence="1">
    <location>
        <begin position="1"/>
        <end position="11"/>
    </location>
</feature>
<dbReference type="AlphaFoldDB" id="A0A0P1BRP1"/>
<organism evidence="2 3">
    <name type="scientific">Ceraceosorus bombacis</name>
    <dbReference type="NCBI Taxonomy" id="401625"/>
    <lineage>
        <taxon>Eukaryota</taxon>
        <taxon>Fungi</taxon>
        <taxon>Dikarya</taxon>
        <taxon>Basidiomycota</taxon>
        <taxon>Ustilaginomycotina</taxon>
        <taxon>Exobasidiomycetes</taxon>
        <taxon>Ceraceosorales</taxon>
        <taxon>Ceraceosoraceae</taxon>
        <taxon>Ceraceosorus</taxon>
    </lineage>
</organism>
<evidence type="ECO:0000313" key="3">
    <source>
        <dbReference type="Proteomes" id="UP000054845"/>
    </source>
</evidence>
<reference evidence="2 3" key="1">
    <citation type="submission" date="2014-09" db="EMBL/GenBank/DDBJ databases">
        <authorList>
            <person name="Magalhaes I.L.F."/>
            <person name="Oliveira U."/>
            <person name="Santos F.R."/>
            <person name="Vidigal T.H.D.A."/>
            <person name="Brescovit A.D."/>
            <person name="Santos A.J."/>
        </authorList>
    </citation>
    <scope>NUCLEOTIDE SEQUENCE [LARGE SCALE GENOMIC DNA]</scope>
</reference>
<feature type="region of interest" description="Disordered" evidence="1">
    <location>
        <begin position="107"/>
        <end position="142"/>
    </location>
</feature>
<name>A0A0P1BRP1_9BASI</name>
<feature type="compositionally biased region" description="Polar residues" evidence="1">
    <location>
        <begin position="119"/>
        <end position="129"/>
    </location>
</feature>
<accession>A0A0P1BRP1</accession>
<evidence type="ECO:0000313" key="2">
    <source>
        <dbReference type="EMBL" id="CEH19592.1"/>
    </source>
</evidence>
<dbReference type="EMBL" id="CCYA01000389">
    <property type="protein sequence ID" value="CEH19592.1"/>
    <property type="molecule type" value="Genomic_DNA"/>
</dbReference>
<protein>
    <submittedName>
        <fullName evidence="2">Uncharacterized protein</fullName>
    </submittedName>
</protein>
<evidence type="ECO:0000256" key="1">
    <source>
        <dbReference type="SAM" id="MobiDB-lite"/>
    </source>
</evidence>
<keyword evidence="3" id="KW-1185">Reference proteome</keyword>